<dbReference type="EC" id="4.1.2.13" evidence="3"/>
<dbReference type="InterPro" id="IPR013785">
    <property type="entry name" value="Aldolase_TIM"/>
</dbReference>
<sequence length="301" mass="32634">MNNQPSLMGTELQNGQTEVGAQTTGSIFTLSQRNEAELRDIVAKMLQSGKGILAADDSAEAIGARLALFGMDSSAENRRRFRQLLFTTPNMHKHISAVIVQDETYRQLTDQGDRLVDILRRAGIAVGVKIDEGTIPLFPLAAADFIMARFAMTCQRFGLVPIVEPDVSYEGTHGIEQCQQATQQVLAHIFNALAEHNVYLEGIVLKTNMVISGLSAPDQSSAEQVAEYTLRTLRRTLPVAVTGVGFLSGGQTAIGATKNLNAINKIGGKTGTNLKPWQLTFCFGPALQANVMEIWKGECRG</sequence>
<keyword evidence="5" id="KW-0456">Lyase</keyword>
<dbReference type="Proteomes" id="UP000050741">
    <property type="component" value="Unassembled WGS sequence"/>
</dbReference>
<evidence type="ECO:0000256" key="3">
    <source>
        <dbReference type="ARBA" id="ARBA00013068"/>
    </source>
</evidence>
<accession>A0A183C9I6</accession>
<reference evidence="6" key="2">
    <citation type="submission" date="2014-05" db="EMBL/GenBank/DDBJ databases">
        <title>The genome and life-stage specific transcriptomes of Globodera pallida elucidate key aspects of plant parasitism by a cyst nematode.</title>
        <authorList>
            <person name="Cotton J.A."/>
            <person name="Lilley C.J."/>
            <person name="Jones L.M."/>
            <person name="Kikuchi T."/>
            <person name="Reid A.J."/>
            <person name="Thorpe P."/>
            <person name="Tsai I.J."/>
            <person name="Beasley H."/>
            <person name="Blok V."/>
            <person name="Cock P.J.A."/>
            <person name="Van den Akker S.E."/>
            <person name="Holroyd N."/>
            <person name="Hunt M."/>
            <person name="Mantelin S."/>
            <person name="Naghra H."/>
            <person name="Pain A."/>
            <person name="Palomares-Rius J.E."/>
            <person name="Zarowiecki M."/>
            <person name="Berriman M."/>
            <person name="Jones J.T."/>
            <person name="Urwin P.E."/>
        </authorList>
    </citation>
    <scope>NUCLEOTIDE SEQUENCE [LARGE SCALE GENOMIC DNA]</scope>
    <source>
        <strain evidence="6">Lindley</strain>
    </source>
</reference>
<keyword evidence="6" id="KW-1185">Reference proteome</keyword>
<organism evidence="6 7">
    <name type="scientific">Globodera pallida</name>
    <name type="common">Potato cyst nematode worm</name>
    <name type="synonym">Heterodera pallida</name>
    <dbReference type="NCBI Taxonomy" id="36090"/>
    <lineage>
        <taxon>Eukaryota</taxon>
        <taxon>Metazoa</taxon>
        <taxon>Ecdysozoa</taxon>
        <taxon>Nematoda</taxon>
        <taxon>Chromadorea</taxon>
        <taxon>Rhabditida</taxon>
        <taxon>Tylenchina</taxon>
        <taxon>Tylenchomorpha</taxon>
        <taxon>Tylenchoidea</taxon>
        <taxon>Heteroderidae</taxon>
        <taxon>Heteroderinae</taxon>
        <taxon>Globodera</taxon>
    </lineage>
</organism>
<proteinExistence type="inferred from homology"/>
<dbReference type="InterPro" id="IPR000741">
    <property type="entry name" value="FBA_I"/>
</dbReference>
<comment type="similarity">
    <text evidence="2">Belongs to the class I fructose-bisphosphate aldolase family.</text>
</comment>
<dbReference type="GO" id="GO:0004332">
    <property type="term" value="F:fructose-bisphosphate aldolase activity"/>
    <property type="evidence" value="ECO:0007669"/>
    <property type="project" value="UniProtKB-EC"/>
</dbReference>
<evidence type="ECO:0000256" key="1">
    <source>
        <dbReference type="ARBA" id="ARBA00004714"/>
    </source>
</evidence>
<dbReference type="Gene3D" id="3.20.20.70">
    <property type="entry name" value="Aldolase class I"/>
    <property type="match status" value="2"/>
</dbReference>
<dbReference type="AlphaFoldDB" id="A0A183C9I6"/>
<dbReference type="WBParaSite" id="GPLIN_000953400">
    <property type="protein sequence ID" value="GPLIN_000953400"/>
    <property type="gene ID" value="GPLIN_000953400"/>
</dbReference>
<dbReference type="Pfam" id="PF00274">
    <property type="entry name" value="Glycolytic"/>
    <property type="match status" value="2"/>
</dbReference>
<dbReference type="UniPathway" id="UPA00109">
    <property type="reaction ID" value="UER00183"/>
</dbReference>
<evidence type="ECO:0000256" key="4">
    <source>
        <dbReference type="ARBA" id="ARBA00023152"/>
    </source>
</evidence>
<comment type="pathway">
    <text evidence="1">Carbohydrate degradation; glycolysis; D-glyceraldehyde 3-phosphate and glycerone phosphate from D-glucose: step 4/4.</text>
</comment>
<dbReference type="SUPFAM" id="SSF51569">
    <property type="entry name" value="Aldolase"/>
    <property type="match status" value="1"/>
</dbReference>
<evidence type="ECO:0000313" key="7">
    <source>
        <dbReference type="WBParaSite" id="GPLIN_000953400"/>
    </source>
</evidence>
<keyword evidence="4" id="KW-0324">Glycolysis</keyword>
<reference evidence="7" key="3">
    <citation type="submission" date="2016-06" db="UniProtKB">
        <authorList>
            <consortium name="WormBaseParasite"/>
        </authorList>
    </citation>
    <scope>IDENTIFICATION</scope>
</reference>
<evidence type="ECO:0000313" key="6">
    <source>
        <dbReference type="Proteomes" id="UP000050741"/>
    </source>
</evidence>
<protein>
    <recommendedName>
        <fullName evidence="3">fructose-bisphosphate aldolase</fullName>
        <ecNumber evidence="3">4.1.2.13</ecNumber>
    </recommendedName>
</protein>
<evidence type="ECO:0000256" key="5">
    <source>
        <dbReference type="ARBA" id="ARBA00023239"/>
    </source>
</evidence>
<dbReference type="PANTHER" id="PTHR11627">
    <property type="entry name" value="FRUCTOSE-BISPHOSPHATE ALDOLASE"/>
    <property type="match status" value="1"/>
</dbReference>
<name>A0A183C9I6_GLOPA</name>
<reference evidence="6" key="1">
    <citation type="submission" date="2013-12" db="EMBL/GenBank/DDBJ databases">
        <authorList>
            <person name="Aslett M."/>
        </authorList>
    </citation>
    <scope>NUCLEOTIDE SEQUENCE [LARGE SCALE GENOMIC DNA]</scope>
    <source>
        <strain evidence="6">Lindley</strain>
    </source>
</reference>
<dbReference type="GO" id="GO:0006096">
    <property type="term" value="P:glycolytic process"/>
    <property type="evidence" value="ECO:0007669"/>
    <property type="project" value="UniProtKB-UniPathway"/>
</dbReference>
<evidence type="ECO:0000256" key="2">
    <source>
        <dbReference type="ARBA" id="ARBA00010387"/>
    </source>
</evidence>